<accession>A0AAE3SUK1</accession>
<keyword evidence="3" id="KW-0812">Transmembrane</keyword>
<feature type="transmembrane region" description="Helical" evidence="3">
    <location>
        <begin position="44"/>
        <end position="61"/>
    </location>
</feature>
<dbReference type="Pfam" id="PF00990">
    <property type="entry name" value="GGDEF"/>
    <property type="match status" value="1"/>
</dbReference>
<evidence type="ECO:0000256" key="2">
    <source>
        <dbReference type="ARBA" id="ARBA00034247"/>
    </source>
</evidence>
<evidence type="ECO:0000256" key="1">
    <source>
        <dbReference type="ARBA" id="ARBA00012528"/>
    </source>
</evidence>
<proteinExistence type="predicted"/>
<dbReference type="PROSITE" id="PS50887">
    <property type="entry name" value="GGDEF"/>
    <property type="match status" value="1"/>
</dbReference>
<evidence type="ECO:0000256" key="3">
    <source>
        <dbReference type="SAM" id="Phobius"/>
    </source>
</evidence>
<feature type="domain" description="GGDEF" evidence="4">
    <location>
        <begin position="347"/>
        <end position="478"/>
    </location>
</feature>
<dbReference type="PANTHER" id="PTHR45138">
    <property type="entry name" value="REGULATORY COMPONENTS OF SENSORY TRANSDUCTION SYSTEM"/>
    <property type="match status" value="1"/>
</dbReference>
<feature type="transmembrane region" description="Helical" evidence="3">
    <location>
        <begin position="68"/>
        <end position="85"/>
    </location>
</feature>
<evidence type="ECO:0000259" key="4">
    <source>
        <dbReference type="PROSITE" id="PS50887"/>
    </source>
</evidence>
<dbReference type="NCBIfam" id="TIGR00254">
    <property type="entry name" value="GGDEF"/>
    <property type="match status" value="1"/>
</dbReference>
<feature type="transmembrane region" description="Helical" evidence="3">
    <location>
        <begin position="237"/>
        <end position="263"/>
    </location>
</feature>
<organism evidence="5 6">
    <name type="scientific">Ectorhizobium quercum</name>
    <dbReference type="NCBI Taxonomy" id="2965071"/>
    <lineage>
        <taxon>Bacteria</taxon>
        <taxon>Pseudomonadati</taxon>
        <taxon>Pseudomonadota</taxon>
        <taxon>Alphaproteobacteria</taxon>
        <taxon>Hyphomicrobiales</taxon>
        <taxon>Rhizobiaceae</taxon>
        <taxon>Ectorhizobium</taxon>
    </lineage>
</organism>
<evidence type="ECO:0000313" key="5">
    <source>
        <dbReference type="EMBL" id="MCX8996054.1"/>
    </source>
</evidence>
<dbReference type="GO" id="GO:1902201">
    <property type="term" value="P:negative regulation of bacterial-type flagellum-dependent cell motility"/>
    <property type="evidence" value="ECO:0007669"/>
    <property type="project" value="TreeGrafter"/>
</dbReference>
<dbReference type="Proteomes" id="UP001208771">
    <property type="component" value="Unassembled WGS sequence"/>
</dbReference>
<comment type="catalytic activity">
    <reaction evidence="2">
        <text>2 GTP = 3',3'-c-di-GMP + 2 diphosphate</text>
        <dbReference type="Rhea" id="RHEA:24898"/>
        <dbReference type="ChEBI" id="CHEBI:33019"/>
        <dbReference type="ChEBI" id="CHEBI:37565"/>
        <dbReference type="ChEBI" id="CHEBI:58805"/>
        <dbReference type="EC" id="2.7.7.65"/>
    </reaction>
</comment>
<dbReference type="CDD" id="cd01949">
    <property type="entry name" value="GGDEF"/>
    <property type="match status" value="1"/>
</dbReference>
<comment type="caution">
    <text evidence="5">The sequence shown here is derived from an EMBL/GenBank/DDBJ whole genome shotgun (WGS) entry which is preliminary data.</text>
</comment>
<dbReference type="RefSeq" id="WP_306409812.1">
    <property type="nucleotide sequence ID" value="NZ_JANFPI010000001.1"/>
</dbReference>
<dbReference type="Gene3D" id="3.30.70.270">
    <property type="match status" value="1"/>
</dbReference>
<keyword evidence="5" id="KW-0548">Nucleotidyltransferase</keyword>
<keyword evidence="3" id="KW-0472">Membrane</keyword>
<dbReference type="SMART" id="SM00267">
    <property type="entry name" value="GGDEF"/>
    <property type="match status" value="1"/>
</dbReference>
<gene>
    <name evidence="5" type="ORF">NOF55_02955</name>
</gene>
<dbReference type="GO" id="GO:0005886">
    <property type="term" value="C:plasma membrane"/>
    <property type="evidence" value="ECO:0007669"/>
    <property type="project" value="TreeGrafter"/>
</dbReference>
<feature type="transmembrane region" description="Helical" evidence="3">
    <location>
        <begin position="91"/>
        <end position="113"/>
    </location>
</feature>
<dbReference type="PANTHER" id="PTHR45138:SF9">
    <property type="entry name" value="DIGUANYLATE CYCLASE DGCM-RELATED"/>
    <property type="match status" value="1"/>
</dbReference>
<keyword evidence="5" id="KW-0808">Transferase</keyword>
<dbReference type="InterPro" id="IPR029787">
    <property type="entry name" value="Nucleotide_cyclase"/>
</dbReference>
<feature type="transmembrane region" description="Helical" evidence="3">
    <location>
        <begin position="20"/>
        <end position="38"/>
    </location>
</feature>
<sequence>MAIAIITLRDRVQPIARQMMVGLVVASVIFIASLFGILTRPVGFLAALWPANAILLGLMVRNPVMASIWGWSGAFLGYIAADLATGGEIGITIWLTVANMAGAVTGYLLFQLLPEADRRLSRPLSVLYLFAICLVAAAVAALVGAGAARNVFGRSFLTGLEFWFVTELVNNLVILPAILTFPASSKGRQPPFDPLCPHRSLDKLSWWRIAPLGALLASVIAGMWIGGPGAVAFAVPALLWCALTYSVFITAVLTMCCCGWLLVAISAGIVQIHMQGDILAATSSLRLGIALIALGPLTAAGINSARTELLSRLAHAADHDHLTGVLARRAFMDRSARIFGDQTQGNRQLAVLVLDIDHFKQVNDRYGHATGDRVLVAFARAVADVLRPEDIFGRTGGEEFAVVLPHASIGQAETVAERIRAAVEKSSNDDGDAVPVTVSIGAAASSQHPSADLESLLATADQALYRAKRQGRNQVVVG</sequence>
<dbReference type="InterPro" id="IPR000160">
    <property type="entry name" value="GGDEF_dom"/>
</dbReference>
<dbReference type="GO" id="GO:0052621">
    <property type="term" value="F:diguanylate cyclase activity"/>
    <property type="evidence" value="ECO:0007669"/>
    <property type="project" value="UniProtKB-EC"/>
</dbReference>
<keyword evidence="6" id="KW-1185">Reference proteome</keyword>
<name>A0AAE3SUK1_9HYPH</name>
<feature type="transmembrane region" description="Helical" evidence="3">
    <location>
        <begin position="206"/>
        <end position="225"/>
    </location>
</feature>
<feature type="transmembrane region" description="Helical" evidence="3">
    <location>
        <begin position="168"/>
        <end position="185"/>
    </location>
</feature>
<protein>
    <recommendedName>
        <fullName evidence="1">diguanylate cyclase</fullName>
        <ecNumber evidence="1">2.7.7.65</ecNumber>
    </recommendedName>
</protein>
<keyword evidence="3" id="KW-1133">Transmembrane helix</keyword>
<reference evidence="5" key="1">
    <citation type="submission" date="2022-07" db="EMBL/GenBank/DDBJ databases">
        <title>Ectorhizobium quercum gen.nov., sp. nov.</title>
        <authorList>
            <person name="Ma T."/>
            <person name="Li Y."/>
        </authorList>
    </citation>
    <scope>NUCLEOTIDE SEQUENCE</scope>
    <source>
        <strain evidence="5">BDR2-2</strain>
    </source>
</reference>
<dbReference type="EMBL" id="JANFPI010000001">
    <property type="protein sequence ID" value="MCX8996054.1"/>
    <property type="molecule type" value="Genomic_DNA"/>
</dbReference>
<dbReference type="InterPro" id="IPR043128">
    <property type="entry name" value="Rev_trsase/Diguanyl_cyclase"/>
</dbReference>
<dbReference type="SUPFAM" id="SSF55073">
    <property type="entry name" value="Nucleotide cyclase"/>
    <property type="match status" value="1"/>
</dbReference>
<feature type="transmembrane region" description="Helical" evidence="3">
    <location>
        <begin position="284"/>
        <end position="302"/>
    </location>
</feature>
<feature type="transmembrane region" description="Helical" evidence="3">
    <location>
        <begin position="125"/>
        <end position="148"/>
    </location>
</feature>
<dbReference type="FunFam" id="3.30.70.270:FF:000001">
    <property type="entry name" value="Diguanylate cyclase domain protein"/>
    <property type="match status" value="1"/>
</dbReference>
<evidence type="ECO:0000313" key="6">
    <source>
        <dbReference type="Proteomes" id="UP001208771"/>
    </source>
</evidence>
<dbReference type="AlphaFoldDB" id="A0AAE3SUK1"/>
<dbReference type="GO" id="GO:0043709">
    <property type="term" value="P:cell adhesion involved in single-species biofilm formation"/>
    <property type="evidence" value="ECO:0007669"/>
    <property type="project" value="TreeGrafter"/>
</dbReference>
<dbReference type="EC" id="2.7.7.65" evidence="1"/>
<dbReference type="InterPro" id="IPR050469">
    <property type="entry name" value="Diguanylate_Cyclase"/>
</dbReference>